<dbReference type="Gene3D" id="3.90.180.10">
    <property type="entry name" value="Medium-chain alcohol dehydrogenases, catalytic domain"/>
    <property type="match status" value="1"/>
</dbReference>
<dbReference type="InterPro" id="IPR020843">
    <property type="entry name" value="ER"/>
</dbReference>
<evidence type="ECO:0000256" key="1">
    <source>
        <dbReference type="ARBA" id="ARBA00001947"/>
    </source>
</evidence>
<dbReference type="SUPFAM" id="SSF51735">
    <property type="entry name" value="NAD(P)-binding Rossmann-fold domains"/>
    <property type="match status" value="1"/>
</dbReference>
<accession>A0A366JYF4</accession>
<proteinExistence type="inferred from homology"/>
<dbReference type="PANTHER" id="PTHR43161">
    <property type="entry name" value="SORBITOL DEHYDROGENASE"/>
    <property type="match status" value="1"/>
</dbReference>
<dbReference type="Pfam" id="PF08240">
    <property type="entry name" value="ADH_N"/>
    <property type="match status" value="1"/>
</dbReference>
<dbReference type="Gene3D" id="3.40.50.720">
    <property type="entry name" value="NAD(P)-binding Rossmann-like Domain"/>
    <property type="match status" value="1"/>
</dbReference>
<comment type="similarity">
    <text evidence="2 7">Belongs to the zinc-containing alcohol dehydrogenase family.</text>
</comment>
<dbReference type="PROSITE" id="PS00059">
    <property type="entry name" value="ADH_ZINC"/>
    <property type="match status" value="1"/>
</dbReference>
<evidence type="ECO:0000256" key="7">
    <source>
        <dbReference type="RuleBase" id="RU361277"/>
    </source>
</evidence>
<dbReference type="PANTHER" id="PTHR43161:SF9">
    <property type="entry name" value="SORBITOL DEHYDROGENASE"/>
    <property type="match status" value="1"/>
</dbReference>
<keyword evidence="10" id="KW-1185">Reference proteome</keyword>
<dbReference type="EMBL" id="QNSF01000004">
    <property type="protein sequence ID" value="RBP94430.1"/>
    <property type="molecule type" value="Genomic_DNA"/>
</dbReference>
<dbReference type="Proteomes" id="UP000252731">
    <property type="component" value="Unassembled WGS sequence"/>
</dbReference>
<dbReference type="GO" id="GO:0016616">
    <property type="term" value="F:oxidoreductase activity, acting on the CH-OH group of donors, NAD or NADP as acceptor"/>
    <property type="evidence" value="ECO:0007669"/>
    <property type="project" value="InterPro"/>
</dbReference>
<organism evidence="9 10">
    <name type="scientific">Cytobacillus firmus</name>
    <name type="common">Bacillus firmus</name>
    <dbReference type="NCBI Taxonomy" id="1399"/>
    <lineage>
        <taxon>Bacteria</taxon>
        <taxon>Bacillati</taxon>
        <taxon>Bacillota</taxon>
        <taxon>Bacilli</taxon>
        <taxon>Bacillales</taxon>
        <taxon>Bacillaceae</taxon>
        <taxon>Cytobacillus</taxon>
    </lineage>
</organism>
<dbReference type="FunFam" id="3.40.50.720:FF:000068">
    <property type="entry name" value="Sorbitol dehydrogenase"/>
    <property type="match status" value="1"/>
</dbReference>
<comment type="cofactor">
    <cofactor evidence="1 7">
        <name>Zn(2+)</name>
        <dbReference type="ChEBI" id="CHEBI:29105"/>
    </cofactor>
</comment>
<evidence type="ECO:0000256" key="5">
    <source>
        <dbReference type="ARBA" id="ARBA00023002"/>
    </source>
</evidence>
<dbReference type="AlphaFoldDB" id="A0A366JYF4"/>
<keyword evidence="4 7" id="KW-0862">Zinc</keyword>
<dbReference type="InterPro" id="IPR011032">
    <property type="entry name" value="GroES-like_sf"/>
</dbReference>
<dbReference type="InterPro" id="IPR013149">
    <property type="entry name" value="ADH-like_C"/>
</dbReference>
<evidence type="ECO:0000313" key="10">
    <source>
        <dbReference type="Proteomes" id="UP000252731"/>
    </source>
</evidence>
<dbReference type="InterPro" id="IPR002328">
    <property type="entry name" value="ADH_Zn_CS"/>
</dbReference>
<evidence type="ECO:0000259" key="8">
    <source>
        <dbReference type="SMART" id="SM00829"/>
    </source>
</evidence>
<dbReference type="InterPro" id="IPR045306">
    <property type="entry name" value="SDH-like"/>
</dbReference>
<evidence type="ECO:0000256" key="3">
    <source>
        <dbReference type="ARBA" id="ARBA00022723"/>
    </source>
</evidence>
<dbReference type="RefSeq" id="WP_113882218.1">
    <property type="nucleotide sequence ID" value="NZ_QNSF01000004.1"/>
</dbReference>
<dbReference type="CDD" id="cd05285">
    <property type="entry name" value="sorbitol_DH"/>
    <property type="match status" value="1"/>
</dbReference>
<dbReference type="GO" id="GO:0008270">
    <property type="term" value="F:zinc ion binding"/>
    <property type="evidence" value="ECO:0007669"/>
    <property type="project" value="InterPro"/>
</dbReference>
<sequence length="367" mass="39969">MPKTKLAASEKESVLVPETMKSAYLQRPLEVSVEEERVPNVTGKEVLVKLMAVGVCGSDIHYFAHGRIGKRYVQYPHVQGHECAGIVVSIGEKVTKFKVGDRVAVEPGVACMNCEWCKEGRYNLCPDVQFLSTPPVKGAFVQYLRHPEDFLFPIPDSLSYEHATLAEPLSVSIHAVKRGGLTPGSTVAITGMGPVGLMTVIAAKAFGAKEIIVSDIEPLRLETARKFGATKIFNAANEDLNAAIEEITSGLGVDMIIETSGNAKVLQSSIESAKRGGSVVVIGFPAIEEVPLNITLMLQKEIDLFSVYRYTNTYPLAISLLDTIGSKIKPIITDKYPLEDIQEAMNQAHTNRSGSLKVMVYPNHLQD</sequence>
<keyword evidence="6" id="KW-0520">NAD</keyword>
<dbReference type="Pfam" id="PF00107">
    <property type="entry name" value="ADH_zinc_N"/>
    <property type="match status" value="1"/>
</dbReference>
<reference evidence="9 10" key="1">
    <citation type="submission" date="2018-06" db="EMBL/GenBank/DDBJ databases">
        <title>Freshwater and sediment microbial communities from various areas in North America, analyzing microbe dynamics in response to fracking.</title>
        <authorList>
            <person name="Lamendella R."/>
        </authorList>
    </citation>
    <scope>NUCLEOTIDE SEQUENCE [LARGE SCALE GENOMIC DNA]</scope>
    <source>
        <strain evidence="9 10">14_TX</strain>
    </source>
</reference>
<name>A0A366JYF4_CYTFI</name>
<evidence type="ECO:0000256" key="6">
    <source>
        <dbReference type="ARBA" id="ARBA00023027"/>
    </source>
</evidence>
<feature type="domain" description="Enoyl reductase (ER)" evidence="8">
    <location>
        <begin position="18"/>
        <end position="360"/>
    </location>
</feature>
<evidence type="ECO:0000256" key="2">
    <source>
        <dbReference type="ARBA" id="ARBA00008072"/>
    </source>
</evidence>
<comment type="caution">
    <text evidence="9">The sequence shown here is derived from an EMBL/GenBank/DDBJ whole genome shotgun (WGS) entry which is preliminary data.</text>
</comment>
<dbReference type="SMART" id="SM00829">
    <property type="entry name" value="PKS_ER"/>
    <property type="match status" value="1"/>
</dbReference>
<dbReference type="SUPFAM" id="SSF50129">
    <property type="entry name" value="GroES-like"/>
    <property type="match status" value="1"/>
</dbReference>
<protein>
    <submittedName>
        <fullName evidence="9">L-iditol 2-dehydrogenase</fullName>
    </submittedName>
</protein>
<evidence type="ECO:0000313" key="9">
    <source>
        <dbReference type="EMBL" id="RBP94430.1"/>
    </source>
</evidence>
<keyword evidence="5" id="KW-0560">Oxidoreductase</keyword>
<dbReference type="InterPro" id="IPR013154">
    <property type="entry name" value="ADH-like_N"/>
</dbReference>
<dbReference type="InterPro" id="IPR036291">
    <property type="entry name" value="NAD(P)-bd_dom_sf"/>
</dbReference>
<evidence type="ECO:0000256" key="4">
    <source>
        <dbReference type="ARBA" id="ARBA00022833"/>
    </source>
</evidence>
<dbReference type="OrthoDB" id="9770238at2"/>
<keyword evidence="3 7" id="KW-0479">Metal-binding</keyword>
<gene>
    <name evidence="9" type="ORF">DFO70_10469</name>
</gene>